<dbReference type="RefSeq" id="WP_345149049.1">
    <property type="nucleotide sequence ID" value="NZ_BAABEO010000008.1"/>
</dbReference>
<gene>
    <name evidence="3" type="ORF">GCM10023081_10890</name>
</gene>
<feature type="transmembrane region" description="Helical" evidence="2">
    <location>
        <begin position="36"/>
        <end position="57"/>
    </location>
</feature>
<evidence type="ECO:0008006" key="5">
    <source>
        <dbReference type="Google" id="ProtNLM"/>
    </source>
</evidence>
<keyword evidence="2" id="KW-1133">Transmembrane helix</keyword>
<evidence type="ECO:0000313" key="3">
    <source>
        <dbReference type="EMBL" id="GAA3674315.1"/>
    </source>
</evidence>
<feature type="coiled-coil region" evidence="1">
    <location>
        <begin position="65"/>
        <end position="92"/>
    </location>
</feature>
<reference evidence="4" key="1">
    <citation type="journal article" date="2019" name="Int. J. Syst. Evol. Microbiol.">
        <title>The Global Catalogue of Microorganisms (GCM) 10K type strain sequencing project: providing services to taxonomists for standard genome sequencing and annotation.</title>
        <authorList>
            <consortium name="The Broad Institute Genomics Platform"/>
            <consortium name="The Broad Institute Genome Sequencing Center for Infectious Disease"/>
            <person name="Wu L."/>
            <person name="Ma J."/>
        </authorList>
    </citation>
    <scope>NUCLEOTIDE SEQUENCE [LARGE SCALE GENOMIC DNA]</scope>
    <source>
        <strain evidence="4">JCM 30742</strain>
    </source>
</reference>
<protein>
    <recommendedName>
        <fullName evidence="5">DUF3311 domain-containing protein</fullName>
    </recommendedName>
</protein>
<evidence type="ECO:0000256" key="2">
    <source>
        <dbReference type="SAM" id="Phobius"/>
    </source>
</evidence>
<name>A0ABP7C1Q9_9MICC</name>
<accession>A0ABP7C1Q9</accession>
<keyword evidence="1" id="KW-0175">Coiled coil</keyword>
<organism evidence="3 4">
    <name type="scientific">Arthrobacter ginkgonis</name>
    <dbReference type="NCBI Taxonomy" id="1630594"/>
    <lineage>
        <taxon>Bacteria</taxon>
        <taxon>Bacillati</taxon>
        <taxon>Actinomycetota</taxon>
        <taxon>Actinomycetes</taxon>
        <taxon>Micrococcales</taxon>
        <taxon>Micrococcaceae</taxon>
        <taxon>Arthrobacter</taxon>
    </lineage>
</organism>
<proteinExistence type="predicted"/>
<dbReference type="EMBL" id="BAABEO010000008">
    <property type="protein sequence ID" value="GAA3674315.1"/>
    <property type="molecule type" value="Genomic_DNA"/>
</dbReference>
<feature type="transmembrane region" description="Helical" evidence="2">
    <location>
        <begin position="12"/>
        <end position="30"/>
    </location>
</feature>
<keyword evidence="4" id="KW-1185">Reference proteome</keyword>
<evidence type="ECO:0000256" key="1">
    <source>
        <dbReference type="SAM" id="Coils"/>
    </source>
</evidence>
<dbReference type="Proteomes" id="UP001500752">
    <property type="component" value="Unassembled WGS sequence"/>
</dbReference>
<keyword evidence="2" id="KW-0812">Transmembrane</keyword>
<evidence type="ECO:0000313" key="4">
    <source>
        <dbReference type="Proteomes" id="UP001500752"/>
    </source>
</evidence>
<keyword evidence="2" id="KW-0472">Membrane</keyword>
<sequence length="95" mass="10442">MSTALASPKRLAIAAVPVLGMIFTPLLPFVSKPTFWLGLPAAVVWMSAMVILTVVSLQIVERSYLREGGDELDRLEAERDDLRRARHAVTEGEGH</sequence>
<comment type="caution">
    <text evidence="3">The sequence shown here is derived from an EMBL/GenBank/DDBJ whole genome shotgun (WGS) entry which is preliminary data.</text>
</comment>